<organism evidence="2 3">
    <name type="scientific">Liparis tanakae</name>
    <name type="common">Tanaka's snailfish</name>
    <dbReference type="NCBI Taxonomy" id="230148"/>
    <lineage>
        <taxon>Eukaryota</taxon>
        <taxon>Metazoa</taxon>
        <taxon>Chordata</taxon>
        <taxon>Craniata</taxon>
        <taxon>Vertebrata</taxon>
        <taxon>Euteleostomi</taxon>
        <taxon>Actinopterygii</taxon>
        <taxon>Neopterygii</taxon>
        <taxon>Teleostei</taxon>
        <taxon>Neoteleostei</taxon>
        <taxon>Acanthomorphata</taxon>
        <taxon>Eupercaria</taxon>
        <taxon>Perciformes</taxon>
        <taxon>Cottioidei</taxon>
        <taxon>Cottales</taxon>
        <taxon>Liparidae</taxon>
        <taxon>Liparis</taxon>
    </lineage>
</organism>
<feature type="compositionally biased region" description="Basic and acidic residues" evidence="1">
    <location>
        <begin position="89"/>
        <end position="98"/>
    </location>
</feature>
<protein>
    <submittedName>
        <fullName evidence="2">Uncharacterized protein</fullName>
    </submittedName>
</protein>
<feature type="compositionally biased region" description="Polar residues" evidence="1">
    <location>
        <begin position="78"/>
        <end position="88"/>
    </location>
</feature>
<gene>
    <name evidence="2" type="ORF">EYF80_045017</name>
</gene>
<name>A0A4Z2FU62_9TELE</name>
<sequence length="98" mass="11049">MLLLPRVIRRSISWSEDWSWRAEDTLMKTSSSSPLDVDSFSMWLQLYRLLYNQRSGPLVLSPPPPSPLGESGSEELQTNRASGCSSTPERLKEQPAGR</sequence>
<dbReference type="EMBL" id="SRLO01000885">
    <property type="protein sequence ID" value="TNN44768.1"/>
    <property type="molecule type" value="Genomic_DNA"/>
</dbReference>
<evidence type="ECO:0000313" key="2">
    <source>
        <dbReference type="EMBL" id="TNN44768.1"/>
    </source>
</evidence>
<keyword evidence="3" id="KW-1185">Reference proteome</keyword>
<accession>A0A4Z2FU62</accession>
<evidence type="ECO:0000313" key="3">
    <source>
        <dbReference type="Proteomes" id="UP000314294"/>
    </source>
</evidence>
<feature type="region of interest" description="Disordered" evidence="1">
    <location>
        <begin position="58"/>
        <end position="98"/>
    </location>
</feature>
<dbReference type="AlphaFoldDB" id="A0A4Z2FU62"/>
<evidence type="ECO:0000256" key="1">
    <source>
        <dbReference type="SAM" id="MobiDB-lite"/>
    </source>
</evidence>
<comment type="caution">
    <text evidence="2">The sequence shown here is derived from an EMBL/GenBank/DDBJ whole genome shotgun (WGS) entry which is preliminary data.</text>
</comment>
<proteinExistence type="predicted"/>
<dbReference type="Proteomes" id="UP000314294">
    <property type="component" value="Unassembled WGS sequence"/>
</dbReference>
<reference evidence="2 3" key="1">
    <citation type="submission" date="2019-03" db="EMBL/GenBank/DDBJ databases">
        <title>First draft genome of Liparis tanakae, snailfish: a comprehensive survey of snailfish specific genes.</title>
        <authorList>
            <person name="Kim W."/>
            <person name="Song I."/>
            <person name="Jeong J.-H."/>
            <person name="Kim D."/>
            <person name="Kim S."/>
            <person name="Ryu S."/>
            <person name="Song J.Y."/>
            <person name="Lee S.K."/>
        </authorList>
    </citation>
    <scope>NUCLEOTIDE SEQUENCE [LARGE SCALE GENOMIC DNA]</scope>
    <source>
        <tissue evidence="2">Muscle</tissue>
    </source>
</reference>